<protein>
    <submittedName>
        <fullName evidence="2">Uncharacterized protein</fullName>
    </submittedName>
</protein>
<accession>A0A7M7GJ93</accession>
<proteinExistence type="predicted"/>
<evidence type="ECO:0000313" key="2">
    <source>
        <dbReference type="EnsemblMetazoa" id="XP_003730511"/>
    </source>
</evidence>
<feature type="signal peptide" evidence="1">
    <location>
        <begin position="1"/>
        <end position="31"/>
    </location>
</feature>
<sequence length="324" mass="35015">MNIITMEAVPRTLILLSVVLLWQCSFSTVESRPLHPKKHTASPFKHRQHHSNANKNAIMHPLNPASLRELAFGSHKSAREILPFPLPPVQKQPSNRHHKPTWGAFNPVAPVESHTDEGAFGPVVEAPVPEPASLDVEGFVPWVPHGTTHPVKDVGPDGVFGGPIKATGTKTVEDSGFGAWGAFKPVHHAPAEEDEGFGGNSRTAGGTSKAIHIVPGQAPHVIDESLGPDAFGTFVSSSDDTAEDTSDGWFMSFVPYPEPVRDQEPVDTESSSSSAAFADMWGLFRDRKRGCDSSIEGRSCSSNADCHGCNRTFHCSTNHRCQRV</sequence>
<dbReference type="OMA" id="MNIITME"/>
<dbReference type="EnsemblMetazoa" id="XM_003730463">
    <property type="protein sequence ID" value="XP_003730511"/>
    <property type="gene ID" value="LOC100889943"/>
</dbReference>
<reference evidence="2" key="2">
    <citation type="submission" date="2021-01" db="UniProtKB">
        <authorList>
            <consortium name="EnsemblMetazoa"/>
        </authorList>
    </citation>
    <scope>IDENTIFICATION</scope>
</reference>
<keyword evidence="1" id="KW-0732">Signal</keyword>
<evidence type="ECO:0000313" key="3">
    <source>
        <dbReference type="Proteomes" id="UP000007110"/>
    </source>
</evidence>
<feature type="chain" id="PRO_5029744193" evidence="1">
    <location>
        <begin position="32"/>
        <end position="324"/>
    </location>
</feature>
<reference evidence="3" key="1">
    <citation type="submission" date="2015-02" db="EMBL/GenBank/DDBJ databases">
        <title>Genome sequencing for Strongylocentrotus purpuratus.</title>
        <authorList>
            <person name="Murali S."/>
            <person name="Liu Y."/>
            <person name="Vee V."/>
            <person name="English A."/>
            <person name="Wang M."/>
            <person name="Skinner E."/>
            <person name="Han Y."/>
            <person name="Muzny D.M."/>
            <person name="Worley K.C."/>
            <person name="Gibbs R.A."/>
        </authorList>
    </citation>
    <scope>NUCLEOTIDE SEQUENCE</scope>
</reference>
<dbReference type="KEGG" id="spu:100889943"/>
<dbReference type="InParanoid" id="A0A7M7GJ93"/>
<dbReference type="GeneID" id="100889943"/>
<dbReference type="Proteomes" id="UP000007110">
    <property type="component" value="Unassembled WGS sequence"/>
</dbReference>
<evidence type="ECO:0000256" key="1">
    <source>
        <dbReference type="SAM" id="SignalP"/>
    </source>
</evidence>
<organism evidence="2 3">
    <name type="scientific">Strongylocentrotus purpuratus</name>
    <name type="common">Purple sea urchin</name>
    <dbReference type="NCBI Taxonomy" id="7668"/>
    <lineage>
        <taxon>Eukaryota</taxon>
        <taxon>Metazoa</taxon>
        <taxon>Echinodermata</taxon>
        <taxon>Eleutherozoa</taxon>
        <taxon>Echinozoa</taxon>
        <taxon>Echinoidea</taxon>
        <taxon>Euechinoidea</taxon>
        <taxon>Echinacea</taxon>
        <taxon>Camarodonta</taxon>
        <taxon>Echinidea</taxon>
        <taxon>Strongylocentrotidae</taxon>
        <taxon>Strongylocentrotus</taxon>
    </lineage>
</organism>
<dbReference type="OrthoDB" id="10312523at2759"/>
<dbReference type="AlphaFoldDB" id="A0A7M7GJ93"/>
<keyword evidence="3" id="KW-1185">Reference proteome</keyword>
<dbReference type="RefSeq" id="XP_003730511.2">
    <property type="nucleotide sequence ID" value="XM_003730463.3"/>
</dbReference>
<name>A0A7M7GJ93_STRPU</name>